<protein>
    <recommendedName>
        <fullName evidence="2">Thioredoxin domain-containing protein</fullName>
    </recommendedName>
</protein>
<dbReference type="InterPro" id="IPR000866">
    <property type="entry name" value="AhpC/TSA"/>
</dbReference>
<dbReference type="PROSITE" id="PS00194">
    <property type="entry name" value="THIOREDOXIN_1"/>
    <property type="match status" value="1"/>
</dbReference>
<dbReference type="GO" id="GO:0016491">
    <property type="term" value="F:oxidoreductase activity"/>
    <property type="evidence" value="ECO:0007669"/>
    <property type="project" value="InterPro"/>
</dbReference>
<evidence type="ECO:0000313" key="3">
    <source>
        <dbReference type="EMBL" id="APY00946.1"/>
    </source>
</evidence>
<evidence type="ECO:0000259" key="2">
    <source>
        <dbReference type="PROSITE" id="PS51352"/>
    </source>
</evidence>
<dbReference type="PANTHER" id="PTHR42852">
    <property type="entry name" value="THIOL:DISULFIDE INTERCHANGE PROTEIN DSBE"/>
    <property type="match status" value="1"/>
</dbReference>
<dbReference type="InterPro" id="IPR017937">
    <property type="entry name" value="Thioredoxin_CS"/>
</dbReference>
<dbReference type="Pfam" id="PF00578">
    <property type="entry name" value="AhpC-TSA"/>
    <property type="match status" value="1"/>
</dbReference>
<dbReference type="PANTHER" id="PTHR42852:SF17">
    <property type="entry name" value="THIOREDOXIN-LIKE PROTEIN HI_1115"/>
    <property type="match status" value="1"/>
</dbReference>
<dbReference type="GO" id="GO:0016209">
    <property type="term" value="F:antioxidant activity"/>
    <property type="evidence" value="ECO:0007669"/>
    <property type="project" value="InterPro"/>
</dbReference>
<proteinExistence type="predicted"/>
<keyword evidence="1" id="KW-0676">Redox-active center</keyword>
<dbReference type="InterPro" id="IPR050553">
    <property type="entry name" value="Thioredoxin_ResA/DsbE_sf"/>
</dbReference>
<dbReference type="EMBL" id="CP019352">
    <property type="protein sequence ID" value="APY00946.1"/>
    <property type="molecule type" value="Genomic_DNA"/>
</dbReference>
<dbReference type="InterPro" id="IPR036249">
    <property type="entry name" value="Thioredoxin-like_sf"/>
</dbReference>
<reference evidence="3 4" key="1">
    <citation type="submission" date="2017-01" db="EMBL/GenBank/DDBJ databases">
        <title>Complete genome of Lacinutrix venerupis DOK2-8 isolated from seawater in Dokdo.</title>
        <authorList>
            <person name="Chi W.-J."/>
            <person name="Kim J.H."/>
        </authorList>
    </citation>
    <scope>NUCLEOTIDE SEQUENCE [LARGE SCALE GENOMIC DNA]</scope>
    <source>
        <strain evidence="3 4">DOK2-8</strain>
    </source>
</reference>
<name>A0AAC9LLJ8_9FLAO</name>
<dbReference type="Proteomes" id="UP000187506">
    <property type="component" value="Chromosome"/>
</dbReference>
<dbReference type="CDD" id="cd02966">
    <property type="entry name" value="TlpA_like_family"/>
    <property type="match status" value="1"/>
</dbReference>
<dbReference type="AlphaFoldDB" id="A0AAC9LLJ8"/>
<evidence type="ECO:0000256" key="1">
    <source>
        <dbReference type="ARBA" id="ARBA00023284"/>
    </source>
</evidence>
<feature type="domain" description="Thioredoxin" evidence="2">
    <location>
        <begin position="447"/>
        <end position="600"/>
    </location>
</feature>
<organism evidence="3 4">
    <name type="scientific">Lacinutrix venerupis</name>
    <dbReference type="NCBI Taxonomy" id="1486034"/>
    <lineage>
        <taxon>Bacteria</taxon>
        <taxon>Pseudomonadati</taxon>
        <taxon>Bacteroidota</taxon>
        <taxon>Flavobacteriia</taxon>
        <taxon>Flavobacteriales</taxon>
        <taxon>Flavobacteriaceae</taxon>
        <taxon>Lacinutrix</taxon>
    </lineage>
</organism>
<sequence>MGEFEMSTNKIIQNEPFTITYNGDKKIDESIFYNLVQSKPYAYDLNFNDNKAVITVPDSVSAISFHFKIDDKFDNNNKEGYLFPVYNKNEEIAKGANAAIEYYKLGNGSDFGLKGSEENSLKALEKAINTNPEIKENWRLIHIQLAQIENKDKAKRLAESYISDITSKNNLTEEDYSNISTIYANLRNRAAMDSVSQIAMTKFPKGKAKQQSLMNNFYDAKTLAEKEKIFSEIETSFGMNPSLTYAATGLAAEKFKAGDEANFKVYADKIEGKQEKAGLYNSVAWPAAESGENLEMASKLSKASLDLITVTKTDLSNKPQYLSKKQYENSLNSTYNMYADTYALIQFKLGNIKEAIKYQSQAIGEGKEAELNERYIQFLMADEQYELAAKKANSFLNSGNSTKKITEYYKTAYTKVNPNKSIQDFNLIIADLKEKNRKKELAELKKSMLDEEAPQFVLKNLEGKNIALNELKGKTVILDFWATWCGPCKASFPGMQEVVEKYKEDENVVLLFVDTFENGANREKDVAKFIKDNNYDFHVLIDEKIKDSNKYEVANKYGITGIPTKVIIGPSGKINFKSVGFSGSNDKLKQEMDLMIELLKS</sequence>
<dbReference type="InterPro" id="IPR013766">
    <property type="entry name" value="Thioredoxin_domain"/>
</dbReference>
<dbReference type="KEGG" id="lvn:BWR22_11715"/>
<accession>A0AAC9LLJ8</accession>
<dbReference type="Gene3D" id="3.40.30.10">
    <property type="entry name" value="Glutaredoxin"/>
    <property type="match status" value="1"/>
</dbReference>
<gene>
    <name evidence="3" type="ORF">BWR22_11715</name>
</gene>
<dbReference type="SUPFAM" id="SSF52833">
    <property type="entry name" value="Thioredoxin-like"/>
    <property type="match status" value="1"/>
</dbReference>
<keyword evidence="4" id="KW-1185">Reference proteome</keyword>
<dbReference type="PROSITE" id="PS51352">
    <property type="entry name" value="THIOREDOXIN_2"/>
    <property type="match status" value="1"/>
</dbReference>
<evidence type="ECO:0000313" key="4">
    <source>
        <dbReference type="Proteomes" id="UP000187506"/>
    </source>
</evidence>